<dbReference type="EMBL" id="HBUF01348162">
    <property type="protein sequence ID" value="CAG6711392.1"/>
    <property type="molecule type" value="Transcribed_RNA"/>
</dbReference>
<evidence type="ECO:0000313" key="1">
    <source>
        <dbReference type="EMBL" id="CAG6711392.1"/>
    </source>
</evidence>
<sequence>MVVVIATLISSVNGGITVEELVLKSGTSVSFSTNLTSSELESVDFVDSSSVSKETGSLGLDSLSEIFAIVLCGDLCSFVKPFLSVAWSILGLENCIPSGFLVDSTVLSELGLDLSFSDL</sequence>
<reference evidence="1" key="1">
    <citation type="submission" date="2021-05" db="EMBL/GenBank/DDBJ databases">
        <authorList>
            <person name="Alioto T."/>
            <person name="Alioto T."/>
            <person name="Gomez Garrido J."/>
        </authorList>
    </citation>
    <scope>NUCLEOTIDE SEQUENCE</scope>
</reference>
<organism evidence="1">
    <name type="scientific">Cacopsylla melanoneura</name>
    <dbReference type="NCBI Taxonomy" id="428564"/>
    <lineage>
        <taxon>Eukaryota</taxon>
        <taxon>Metazoa</taxon>
        <taxon>Ecdysozoa</taxon>
        <taxon>Arthropoda</taxon>
        <taxon>Hexapoda</taxon>
        <taxon>Insecta</taxon>
        <taxon>Pterygota</taxon>
        <taxon>Neoptera</taxon>
        <taxon>Paraneoptera</taxon>
        <taxon>Hemiptera</taxon>
        <taxon>Sternorrhyncha</taxon>
        <taxon>Psylloidea</taxon>
        <taxon>Psyllidae</taxon>
        <taxon>Psyllinae</taxon>
        <taxon>Cacopsylla</taxon>
    </lineage>
</organism>
<protein>
    <submittedName>
        <fullName evidence="1">Uncharacterized protein</fullName>
    </submittedName>
</protein>
<accession>A0A8D8XVV6</accession>
<proteinExistence type="predicted"/>
<dbReference type="AlphaFoldDB" id="A0A8D8XVV6"/>
<name>A0A8D8XVV6_9HEMI</name>